<feature type="signal peptide" evidence="1">
    <location>
        <begin position="1"/>
        <end position="18"/>
    </location>
</feature>
<name>A0AAN4YZK0_ASPOZ</name>
<evidence type="ECO:0000256" key="1">
    <source>
        <dbReference type="SAM" id="SignalP"/>
    </source>
</evidence>
<dbReference type="AlphaFoldDB" id="A0AAN4YZK0"/>
<gene>
    <name evidence="2" type="ORF">Aory04_001190500</name>
</gene>
<dbReference type="EMBL" id="BSYA01000219">
    <property type="protein sequence ID" value="GMG36954.1"/>
    <property type="molecule type" value="Genomic_DNA"/>
</dbReference>
<keyword evidence="1" id="KW-0732">Signal</keyword>
<sequence>MVLKYVLIALAALPGCLADDIAQLKSRQDAPASTACSKLKDKYPDITYSKLDLRYINANTGEGSRCYF</sequence>
<reference evidence="2" key="1">
    <citation type="submission" date="2023-04" db="EMBL/GenBank/DDBJ databases">
        <title>Aspergillus oryzae NBRC 4228.</title>
        <authorList>
            <person name="Ichikawa N."/>
            <person name="Sato H."/>
            <person name="Tonouchi N."/>
        </authorList>
    </citation>
    <scope>NUCLEOTIDE SEQUENCE</scope>
    <source>
        <strain evidence="2">NBRC 4228</strain>
    </source>
</reference>
<feature type="chain" id="PRO_5042839330" evidence="1">
    <location>
        <begin position="19"/>
        <end position="68"/>
    </location>
</feature>
<comment type="caution">
    <text evidence="2">The sequence shown here is derived from an EMBL/GenBank/DDBJ whole genome shotgun (WGS) entry which is preliminary data.</text>
</comment>
<organism evidence="2 3">
    <name type="scientific">Aspergillus oryzae</name>
    <name type="common">Yellow koji mold</name>
    <dbReference type="NCBI Taxonomy" id="5062"/>
    <lineage>
        <taxon>Eukaryota</taxon>
        <taxon>Fungi</taxon>
        <taxon>Dikarya</taxon>
        <taxon>Ascomycota</taxon>
        <taxon>Pezizomycotina</taxon>
        <taxon>Eurotiomycetes</taxon>
        <taxon>Eurotiomycetidae</taxon>
        <taxon>Eurotiales</taxon>
        <taxon>Aspergillaceae</taxon>
        <taxon>Aspergillus</taxon>
        <taxon>Aspergillus subgen. Circumdati</taxon>
    </lineage>
</organism>
<accession>A0AAN4YZK0</accession>
<protein>
    <submittedName>
        <fullName evidence="2">Unnamed protein product</fullName>
    </submittedName>
</protein>
<evidence type="ECO:0000313" key="2">
    <source>
        <dbReference type="EMBL" id="GMG36954.1"/>
    </source>
</evidence>
<evidence type="ECO:0000313" key="3">
    <source>
        <dbReference type="Proteomes" id="UP001165205"/>
    </source>
</evidence>
<proteinExistence type="predicted"/>
<dbReference type="Proteomes" id="UP001165205">
    <property type="component" value="Unassembled WGS sequence"/>
</dbReference>